<dbReference type="Gene3D" id="3.30.70.20">
    <property type="match status" value="2"/>
</dbReference>
<name>A0A3B1AFH5_9ZZZZ</name>
<evidence type="ECO:0000256" key="1">
    <source>
        <dbReference type="SAM" id="MobiDB-lite"/>
    </source>
</evidence>
<dbReference type="InterPro" id="IPR017900">
    <property type="entry name" value="4Fe4S_Fe_S_CS"/>
</dbReference>
<evidence type="ECO:0000313" key="3">
    <source>
        <dbReference type="EMBL" id="VAW91376.1"/>
    </source>
</evidence>
<organism evidence="3">
    <name type="scientific">hydrothermal vent metagenome</name>
    <dbReference type="NCBI Taxonomy" id="652676"/>
    <lineage>
        <taxon>unclassified sequences</taxon>
        <taxon>metagenomes</taxon>
        <taxon>ecological metagenomes</taxon>
    </lineage>
</organism>
<gene>
    <name evidence="3" type="ORF">MNBD_GAMMA21-878</name>
</gene>
<accession>A0A3B1AFH5</accession>
<protein>
    <recommendedName>
        <fullName evidence="2">4Fe-4S ferredoxin-type domain-containing protein</fullName>
    </recommendedName>
</protein>
<dbReference type="AlphaFoldDB" id="A0A3B1AFH5"/>
<dbReference type="Pfam" id="PF00037">
    <property type="entry name" value="Fer4"/>
    <property type="match status" value="1"/>
</dbReference>
<reference evidence="3" key="1">
    <citation type="submission" date="2018-06" db="EMBL/GenBank/DDBJ databases">
        <authorList>
            <person name="Zhirakovskaya E."/>
        </authorList>
    </citation>
    <scope>NUCLEOTIDE SEQUENCE</scope>
</reference>
<sequence length="203" mass="22019">MDRRDFFRVGLKKVTKTVVNEVDARVKKKAKRYIRPPYAISEVEFLLACTRCDDCISACPHKVIFKLSASLGADVVGTPALDLLHKGCHLCEDWPCVTACTSEALSFPKSDPKSEADENEAGDDEKDKISIPLPELAIATLNEQTCLPFSGPECGACVPDCPVPGALILNSEKPYIIPDLCVGCGMCREACILEDKAISITSI</sequence>
<evidence type="ECO:0000259" key="2">
    <source>
        <dbReference type="PROSITE" id="PS51379"/>
    </source>
</evidence>
<dbReference type="PROSITE" id="PS51379">
    <property type="entry name" value="4FE4S_FER_2"/>
    <property type="match status" value="2"/>
</dbReference>
<dbReference type="InterPro" id="IPR017896">
    <property type="entry name" value="4Fe4S_Fe-S-bd"/>
</dbReference>
<feature type="domain" description="4Fe-4S ferredoxin-type" evidence="2">
    <location>
        <begin position="172"/>
        <end position="203"/>
    </location>
</feature>
<dbReference type="PROSITE" id="PS00198">
    <property type="entry name" value="4FE4S_FER_1"/>
    <property type="match status" value="1"/>
</dbReference>
<feature type="domain" description="4Fe-4S ferredoxin-type" evidence="2">
    <location>
        <begin position="36"/>
        <end position="70"/>
    </location>
</feature>
<proteinExistence type="predicted"/>
<dbReference type="SUPFAM" id="SSF54862">
    <property type="entry name" value="4Fe-4S ferredoxins"/>
    <property type="match status" value="1"/>
</dbReference>
<feature type="region of interest" description="Disordered" evidence="1">
    <location>
        <begin position="107"/>
        <end position="126"/>
    </location>
</feature>
<dbReference type="EMBL" id="UOFR01000011">
    <property type="protein sequence ID" value="VAW91376.1"/>
    <property type="molecule type" value="Genomic_DNA"/>
</dbReference>